<keyword evidence="1" id="KW-0472">Membrane</keyword>
<dbReference type="PANTHER" id="PTHR37309:SF1">
    <property type="entry name" value="SLR0284 PROTEIN"/>
    <property type="match status" value="1"/>
</dbReference>
<dbReference type="AlphaFoldDB" id="A0A8J7FL50"/>
<sequence length="116" mass="12747">MKSLIIKLIVSASILLIGDYLFESITIDGFLYALILVILLGFLNATVKPIIKLFSLPITILTLGLFNFVITVLILKLADVLMGTYFETDGFLPTLGFAIVITVLNSFADLFISDKD</sequence>
<proteinExistence type="predicted"/>
<keyword evidence="1" id="KW-1133">Transmembrane helix</keyword>
<organism evidence="2 3">
    <name type="scientific">Faecalibacter rhinopitheci</name>
    <dbReference type="NCBI Taxonomy" id="2779678"/>
    <lineage>
        <taxon>Bacteria</taxon>
        <taxon>Pseudomonadati</taxon>
        <taxon>Bacteroidota</taxon>
        <taxon>Flavobacteriia</taxon>
        <taxon>Flavobacteriales</taxon>
        <taxon>Weeksellaceae</taxon>
        <taxon>Faecalibacter</taxon>
    </lineage>
</organism>
<keyword evidence="3" id="KW-1185">Reference proteome</keyword>
<comment type="caution">
    <text evidence="2">The sequence shown here is derived from an EMBL/GenBank/DDBJ whole genome shotgun (WGS) entry which is preliminary data.</text>
</comment>
<dbReference type="Pfam" id="PF04020">
    <property type="entry name" value="Phage_holin_4_2"/>
    <property type="match status" value="1"/>
</dbReference>
<evidence type="ECO:0000313" key="2">
    <source>
        <dbReference type="EMBL" id="MBF0596332.1"/>
    </source>
</evidence>
<dbReference type="RefSeq" id="WP_194181856.1">
    <property type="nucleotide sequence ID" value="NZ_JADGIK010000001.1"/>
</dbReference>
<feature type="transmembrane region" description="Helical" evidence="1">
    <location>
        <begin position="29"/>
        <end position="47"/>
    </location>
</feature>
<gene>
    <name evidence="2" type="ORF">IM532_02435</name>
</gene>
<dbReference type="EMBL" id="JADGIK010000001">
    <property type="protein sequence ID" value="MBF0596332.1"/>
    <property type="molecule type" value="Genomic_DNA"/>
</dbReference>
<dbReference type="InterPro" id="IPR007165">
    <property type="entry name" value="Phage_holin_4_2"/>
</dbReference>
<evidence type="ECO:0000256" key="1">
    <source>
        <dbReference type="SAM" id="Phobius"/>
    </source>
</evidence>
<dbReference type="PANTHER" id="PTHR37309">
    <property type="entry name" value="SLR0284 PROTEIN"/>
    <property type="match status" value="1"/>
</dbReference>
<name>A0A8J7FL50_9FLAO</name>
<evidence type="ECO:0000313" key="3">
    <source>
        <dbReference type="Proteomes" id="UP000608754"/>
    </source>
</evidence>
<reference evidence="2" key="1">
    <citation type="submission" date="2020-10" db="EMBL/GenBank/DDBJ databases">
        <authorList>
            <person name="Lu T."/>
            <person name="Wang Q."/>
            <person name="Han X."/>
        </authorList>
    </citation>
    <scope>NUCLEOTIDE SEQUENCE</scope>
    <source>
        <strain evidence="2">WQ 117</strain>
    </source>
</reference>
<protein>
    <submittedName>
        <fullName evidence="2">Phage holin family protein</fullName>
    </submittedName>
</protein>
<feature type="transmembrane region" description="Helical" evidence="1">
    <location>
        <begin position="54"/>
        <end position="78"/>
    </location>
</feature>
<feature type="transmembrane region" description="Helical" evidence="1">
    <location>
        <begin position="90"/>
        <end position="112"/>
    </location>
</feature>
<keyword evidence="1" id="KW-0812">Transmembrane</keyword>
<accession>A0A8J7FL50</accession>
<dbReference type="Proteomes" id="UP000608754">
    <property type="component" value="Unassembled WGS sequence"/>
</dbReference>